<evidence type="ECO:0000256" key="1">
    <source>
        <dbReference type="ARBA" id="ARBA00001970"/>
    </source>
</evidence>
<reference evidence="16" key="1">
    <citation type="submission" date="2025-08" db="UniProtKB">
        <authorList>
            <consortium name="RefSeq"/>
        </authorList>
    </citation>
    <scope>IDENTIFICATION</scope>
</reference>
<dbReference type="GO" id="GO:0032502">
    <property type="term" value="P:developmental process"/>
    <property type="evidence" value="ECO:0007669"/>
    <property type="project" value="UniProtKB-ARBA"/>
</dbReference>
<dbReference type="GeneID" id="105892418"/>
<dbReference type="PANTHER" id="PTHR11475">
    <property type="entry name" value="OXIDASE/PEROXIDASE"/>
    <property type="match status" value="1"/>
</dbReference>
<dbReference type="InterPro" id="IPR000436">
    <property type="entry name" value="Sushi_SCR_CCP_dom"/>
</dbReference>
<dbReference type="CDD" id="cd00054">
    <property type="entry name" value="EGF_CA"/>
    <property type="match status" value="1"/>
</dbReference>
<evidence type="ECO:0000313" key="15">
    <source>
        <dbReference type="Proteomes" id="UP000515152"/>
    </source>
</evidence>
<evidence type="ECO:0000256" key="4">
    <source>
        <dbReference type="ARBA" id="ARBA00022723"/>
    </source>
</evidence>
<keyword evidence="16" id="KW-0575">Peroxidase</keyword>
<sequence>MSLSEGSLKPSDLLAQFKQTGPQTRAHIRAAEVLDNTVELIREMVYTHTMAMPNLTGTASGCSSEMQRPLCETDCLSDRYRSFTGQCNNRQYPLWGAANTPYKRWLPPEYEDTHGAPRGWDPERIYHNYTLPPNCVLYTHNENISMDSSLSHLLVEWGQWIDHDLALTPQTPSTAAFRTGEDCSRTCSRDSPCFPIEIPLSDPRTGIQSCMPFFRSAPSCVGAGALPSSRHREQLNGITSFVDASMVYGSSDQSAADLRNLSSPLGLLALNPHQSDQGLALMPFLPRKQAHLDPCGPRTGRNATEAETPPGQENMTSCFQAGDSRANEHLGMIALHALFLREHNRLARELKQLNPHWAPDTLYQEARKIMGAVHQILTWEHYLPRVLGEEVTSELIPAYEGYVPQVDPSIANVFAAAAFRFAHVTVQPVVPRLGPGYRPSPRHPTLPLHHSLFASWRVIHEGGIDPVLRGLLLSPAKLQVSDQMMVEELTERLFQAQGGLPFDLGALNLQRGRDHGLPGYSAWRRLCGLSDPGSESELAGIMGNPTLAQKLLALYGTPQNMDVWVGAISEPPLPGGRVGPLLACLLAKQFRDLRDGDRFWWQREGMFSGAQRTALHGVSLSRIICDNTHIRLVPPDPFTRTLHTEDLLPCAHPLIPQLNLSAWREPDTDPLCGFIPRVHPGYWQLCDNTVLYQCPVGFILVGPSQIRCDTHTQQWTPAPPTCQDVDECAFSPSVCPQNTECHNTPGSFTCAEPALASPSASSVAAAVGVVVGGVAVMLLILVCYRRFFPMKIELLQRSRCCQRKR</sequence>
<dbReference type="CTD" id="8288"/>
<dbReference type="SMART" id="SM00032">
    <property type="entry name" value="CCP"/>
    <property type="match status" value="1"/>
</dbReference>
<accession>A0A8M1KHJ6</accession>
<dbReference type="SMART" id="SM00179">
    <property type="entry name" value="EGF_CA"/>
    <property type="match status" value="1"/>
</dbReference>
<comment type="cofactor">
    <cofactor evidence="1">
        <name>heme b</name>
        <dbReference type="ChEBI" id="CHEBI:60344"/>
    </cofactor>
</comment>
<dbReference type="OrthoDB" id="823504at2759"/>
<keyword evidence="13" id="KW-0472">Membrane</keyword>
<dbReference type="GO" id="GO:0004601">
    <property type="term" value="F:peroxidase activity"/>
    <property type="evidence" value="ECO:0007669"/>
    <property type="project" value="UniProtKB-KW"/>
</dbReference>
<evidence type="ECO:0000259" key="14">
    <source>
        <dbReference type="PROSITE" id="PS50923"/>
    </source>
</evidence>
<organism evidence="15 16">
    <name type="scientific">Clupea harengus</name>
    <name type="common">Atlantic herring</name>
    <dbReference type="NCBI Taxonomy" id="7950"/>
    <lineage>
        <taxon>Eukaryota</taxon>
        <taxon>Metazoa</taxon>
        <taxon>Chordata</taxon>
        <taxon>Craniata</taxon>
        <taxon>Vertebrata</taxon>
        <taxon>Euteleostomi</taxon>
        <taxon>Actinopterygii</taxon>
        <taxon>Neopterygii</taxon>
        <taxon>Teleostei</taxon>
        <taxon>Clupei</taxon>
        <taxon>Clupeiformes</taxon>
        <taxon>Clupeoidei</taxon>
        <taxon>Clupeidae</taxon>
        <taxon>Clupea</taxon>
    </lineage>
</organism>
<dbReference type="PROSITE" id="PS50292">
    <property type="entry name" value="PEROXIDASE_3"/>
    <property type="match status" value="1"/>
</dbReference>
<evidence type="ECO:0000256" key="12">
    <source>
        <dbReference type="SAM" id="MobiDB-lite"/>
    </source>
</evidence>
<keyword evidence="13" id="KW-0812">Transmembrane</keyword>
<keyword evidence="11" id="KW-0768">Sushi</keyword>
<proteinExistence type="inferred from homology"/>
<protein>
    <submittedName>
        <fullName evidence="16">Eosinophil peroxidase</fullName>
    </submittedName>
</protein>
<dbReference type="PANTHER" id="PTHR11475:SF63">
    <property type="entry name" value="EOSINOPHIL PEROXIDASE"/>
    <property type="match status" value="1"/>
</dbReference>
<dbReference type="InterPro" id="IPR018097">
    <property type="entry name" value="EGF_Ca-bd_CS"/>
</dbReference>
<evidence type="ECO:0000256" key="8">
    <source>
        <dbReference type="ARBA" id="ARBA00023157"/>
    </source>
</evidence>
<keyword evidence="8" id="KW-1015">Disulfide bond</keyword>
<dbReference type="Proteomes" id="UP000515152">
    <property type="component" value="Chromosome 3"/>
</dbReference>
<feature type="region of interest" description="Disordered" evidence="12">
    <location>
        <begin position="294"/>
        <end position="313"/>
    </location>
</feature>
<dbReference type="AlphaFoldDB" id="A0A8M1KHJ6"/>
<dbReference type="Pfam" id="PF07645">
    <property type="entry name" value="EGF_CA"/>
    <property type="match status" value="1"/>
</dbReference>
<dbReference type="KEGG" id="char:105892418"/>
<evidence type="ECO:0000256" key="13">
    <source>
        <dbReference type="SAM" id="Phobius"/>
    </source>
</evidence>
<evidence type="ECO:0000256" key="7">
    <source>
        <dbReference type="ARBA" id="ARBA00023004"/>
    </source>
</evidence>
<dbReference type="GO" id="GO:0005509">
    <property type="term" value="F:calcium ion binding"/>
    <property type="evidence" value="ECO:0007669"/>
    <property type="project" value="InterPro"/>
</dbReference>
<evidence type="ECO:0000256" key="6">
    <source>
        <dbReference type="ARBA" id="ARBA00023002"/>
    </source>
</evidence>
<keyword evidence="7 10" id="KW-0408">Iron</keyword>
<keyword evidence="6" id="KW-0560">Oxidoreductase</keyword>
<comment type="similarity">
    <text evidence="9">Belongs to the peroxidase family. XPO subfamily.</text>
</comment>
<keyword evidence="2" id="KW-0245">EGF-like domain</keyword>
<dbReference type="Pfam" id="PF00084">
    <property type="entry name" value="Sushi"/>
    <property type="match status" value="1"/>
</dbReference>
<feature type="binding site" description="axial binding residue" evidence="10">
    <location>
        <position position="423"/>
    </location>
    <ligand>
        <name>heme b</name>
        <dbReference type="ChEBI" id="CHEBI:60344"/>
    </ligand>
    <ligandPart>
        <name>Fe</name>
        <dbReference type="ChEBI" id="CHEBI:18248"/>
    </ligandPart>
</feature>
<evidence type="ECO:0000256" key="11">
    <source>
        <dbReference type="PROSITE-ProRule" id="PRU00302"/>
    </source>
</evidence>
<evidence type="ECO:0000256" key="2">
    <source>
        <dbReference type="ARBA" id="ARBA00022536"/>
    </source>
</evidence>
<feature type="domain" description="Sushi" evidence="14">
    <location>
        <begin position="670"/>
        <end position="724"/>
    </location>
</feature>
<dbReference type="InterPro" id="IPR049883">
    <property type="entry name" value="NOTCH1_EGF-like"/>
</dbReference>
<gene>
    <name evidence="16" type="primary">epx</name>
</gene>
<keyword evidence="5" id="KW-0732">Signal</keyword>
<keyword evidence="15" id="KW-1185">Reference proteome</keyword>
<dbReference type="PROSITE" id="PS50923">
    <property type="entry name" value="SUSHI"/>
    <property type="match status" value="1"/>
</dbReference>
<keyword evidence="4 10" id="KW-0479">Metal-binding</keyword>
<keyword evidence="3 10" id="KW-0349">Heme</keyword>
<dbReference type="RefSeq" id="XP_042563362.1">
    <property type="nucleotide sequence ID" value="XM_042707428.1"/>
</dbReference>
<dbReference type="Pfam" id="PF03098">
    <property type="entry name" value="An_peroxidase"/>
    <property type="match status" value="1"/>
</dbReference>
<evidence type="ECO:0000256" key="3">
    <source>
        <dbReference type="ARBA" id="ARBA00022617"/>
    </source>
</evidence>
<dbReference type="InterPro" id="IPR019791">
    <property type="entry name" value="Haem_peroxidase_animal"/>
</dbReference>
<evidence type="ECO:0000256" key="10">
    <source>
        <dbReference type="PIRSR" id="PIRSR619791-2"/>
    </source>
</evidence>
<dbReference type="FunFam" id="1.10.640.10:FF:000001">
    <property type="entry name" value="Peroxidasin homolog"/>
    <property type="match status" value="1"/>
</dbReference>
<dbReference type="GO" id="GO:0005615">
    <property type="term" value="C:extracellular space"/>
    <property type="evidence" value="ECO:0007669"/>
    <property type="project" value="TreeGrafter"/>
</dbReference>
<feature type="transmembrane region" description="Helical" evidence="13">
    <location>
        <begin position="763"/>
        <end position="784"/>
    </location>
</feature>
<dbReference type="PROSITE" id="PS01187">
    <property type="entry name" value="EGF_CA"/>
    <property type="match status" value="1"/>
</dbReference>
<dbReference type="InterPro" id="IPR001881">
    <property type="entry name" value="EGF-like_Ca-bd_dom"/>
</dbReference>
<evidence type="ECO:0000256" key="9">
    <source>
        <dbReference type="ARBA" id="ARBA00061342"/>
    </source>
</evidence>
<evidence type="ECO:0000256" key="5">
    <source>
        <dbReference type="ARBA" id="ARBA00022729"/>
    </source>
</evidence>
<evidence type="ECO:0000313" key="16">
    <source>
        <dbReference type="RefSeq" id="XP_042563362.1"/>
    </source>
</evidence>
<dbReference type="CDD" id="cd00033">
    <property type="entry name" value="CCP"/>
    <property type="match status" value="1"/>
</dbReference>
<keyword evidence="13" id="KW-1133">Transmembrane helix</keyword>
<name>A0A8M1KHJ6_CLUHA</name>
<comment type="caution">
    <text evidence="11">Lacks conserved residue(s) required for the propagation of feature annotation.</text>
</comment>